<organism evidence="2 3">
    <name type="scientific">Roseomonas acroporae</name>
    <dbReference type="NCBI Taxonomy" id="2937791"/>
    <lineage>
        <taxon>Bacteria</taxon>
        <taxon>Pseudomonadati</taxon>
        <taxon>Pseudomonadota</taxon>
        <taxon>Alphaproteobacteria</taxon>
        <taxon>Acetobacterales</taxon>
        <taxon>Roseomonadaceae</taxon>
        <taxon>Roseomonas</taxon>
    </lineage>
</organism>
<feature type="transmembrane region" description="Helical" evidence="1">
    <location>
        <begin position="40"/>
        <end position="58"/>
    </location>
</feature>
<gene>
    <name evidence="2" type="ORF">M0638_13990</name>
</gene>
<protein>
    <submittedName>
        <fullName evidence="2">Uncharacterized protein</fullName>
    </submittedName>
</protein>
<keyword evidence="1" id="KW-0472">Membrane</keyword>
<accession>A0A9X1Y8L5</accession>
<dbReference type="RefSeq" id="WP_248667619.1">
    <property type="nucleotide sequence ID" value="NZ_JALPRX010000058.1"/>
</dbReference>
<proteinExistence type="predicted"/>
<dbReference type="Proteomes" id="UP001139516">
    <property type="component" value="Unassembled WGS sequence"/>
</dbReference>
<evidence type="ECO:0000313" key="3">
    <source>
        <dbReference type="Proteomes" id="UP001139516"/>
    </source>
</evidence>
<sequence>MYIAPYHALEPALDRSALLRGFAAPKDSPEGRSGLLPSRGIVFGLALSAPFWLLLLLLL</sequence>
<dbReference type="AlphaFoldDB" id="A0A9X1Y8L5"/>
<dbReference type="EMBL" id="JALPRX010000058">
    <property type="protein sequence ID" value="MCK8785496.1"/>
    <property type="molecule type" value="Genomic_DNA"/>
</dbReference>
<reference evidence="2" key="1">
    <citation type="submission" date="2022-04" db="EMBL/GenBank/DDBJ databases">
        <title>Roseomonas acroporae sp. nov., isolated from coral Acropora digitifera.</title>
        <authorList>
            <person name="Sun H."/>
        </authorList>
    </citation>
    <scope>NUCLEOTIDE SEQUENCE</scope>
    <source>
        <strain evidence="2">NAR14</strain>
    </source>
</reference>
<comment type="caution">
    <text evidence="2">The sequence shown here is derived from an EMBL/GenBank/DDBJ whole genome shotgun (WGS) entry which is preliminary data.</text>
</comment>
<evidence type="ECO:0000256" key="1">
    <source>
        <dbReference type="SAM" id="Phobius"/>
    </source>
</evidence>
<keyword evidence="1" id="KW-0812">Transmembrane</keyword>
<keyword evidence="1" id="KW-1133">Transmembrane helix</keyword>
<name>A0A9X1Y8L5_9PROT</name>
<keyword evidence="3" id="KW-1185">Reference proteome</keyword>
<evidence type="ECO:0000313" key="2">
    <source>
        <dbReference type="EMBL" id="MCK8785496.1"/>
    </source>
</evidence>